<reference evidence="1" key="1">
    <citation type="submission" date="2014-05" db="EMBL/GenBank/DDBJ databases">
        <authorList>
            <person name="Chronopoulou M."/>
        </authorList>
    </citation>
    <scope>NUCLEOTIDE SEQUENCE</scope>
    <source>
        <tissue evidence="1">Whole organism</tissue>
    </source>
</reference>
<dbReference type="AlphaFoldDB" id="A0A0K2TIU5"/>
<sequence>MTFRGHGPDLIQIYRQIRPISLRFVTRDFSWPWLFRPFIMAFQEKPWGQCFQNSILSVSSFIYHHLLGKSAGLRTPGQKLTSSPERLSITLQTVRSFHSLQHILPLFIRCRFNRESVNMTVLWG</sequence>
<name>A0A0K2TIU5_LEPSM</name>
<evidence type="ECO:0000313" key="1">
    <source>
        <dbReference type="EMBL" id="CDW25567.1"/>
    </source>
</evidence>
<dbReference type="EMBL" id="HACA01008206">
    <property type="protein sequence ID" value="CDW25567.1"/>
    <property type="molecule type" value="Transcribed_RNA"/>
</dbReference>
<accession>A0A0K2TIU5</accession>
<proteinExistence type="predicted"/>
<organism evidence="1">
    <name type="scientific">Lepeophtheirus salmonis</name>
    <name type="common">Salmon louse</name>
    <name type="synonym">Caligus salmonis</name>
    <dbReference type="NCBI Taxonomy" id="72036"/>
    <lineage>
        <taxon>Eukaryota</taxon>
        <taxon>Metazoa</taxon>
        <taxon>Ecdysozoa</taxon>
        <taxon>Arthropoda</taxon>
        <taxon>Crustacea</taxon>
        <taxon>Multicrustacea</taxon>
        <taxon>Hexanauplia</taxon>
        <taxon>Copepoda</taxon>
        <taxon>Siphonostomatoida</taxon>
        <taxon>Caligidae</taxon>
        <taxon>Lepeophtheirus</taxon>
    </lineage>
</organism>
<protein>
    <submittedName>
        <fullName evidence="1">Uncharacterized protein</fullName>
    </submittedName>
</protein>